<dbReference type="EMBL" id="UGCV01000008">
    <property type="protein sequence ID" value="STJ16414.1"/>
    <property type="molecule type" value="Genomic_DNA"/>
</dbReference>
<dbReference type="Gene3D" id="3.40.50.10350">
    <property type="entry name" value="Glycerate kinase, domain 1"/>
    <property type="match status" value="1"/>
</dbReference>
<dbReference type="InterPro" id="IPR004381">
    <property type="entry name" value="Glycerate_kinase"/>
</dbReference>
<dbReference type="GO" id="GO:0031388">
    <property type="term" value="P:organic acid phosphorylation"/>
    <property type="evidence" value="ECO:0007669"/>
    <property type="project" value="InterPro"/>
</dbReference>
<evidence type="ECO:0000313" key="4">
    <source>
        <dbReference type="EMBL" id="STJ16414.1"/>
    </source>
</evidence>
<dbReference type="InterPro" id="IPR036129">
    <property type="entry name" value="Glycerate_kinase_sf"/>
</dbReference>
<name>A0A376W029_ECOLX</name>
<evidence type="ECO:0000256" key="3">
    <source>
        <dbReference type="ARBA" id="ARBA00022777"/>
    </source>
</evidence>
<organism evidence="4 5">
    <name type="scientific">Escherichia coli</name>
    <dbReference type="NCBI Taxonomy" id="562"/>
    <lineage>
        <taxon>Bacteria</taxon>
        <taxon>Pseudomonadati</taxon>
        <taxon>Pseudomonadota</taxon>
        <taxon>Gammaproteobacteria</taxon>
        <taxon>Enterobacterales</taxon>
        <taxon>Enterobacteriaceae</taxon>
        <taxon>Escherichia</taxon>
    </lineage>
</organism>
<dbReference type="PANTHER" id="PTHR21599">
    <property type="entry name" value="GLYCERATE KINASE"/>
    <property type="match status" value="1"/>
</dbReference>
<gene>
    <name evidence="4" type="primary">gclK_1</name>
    <name evidence="4" type="ORF">NCTC9081_01801</name>
</gene>
<dbReference type="SUPFAM" id="SSF110738">
    <property type="entry name" value="Glycerate kinase I"/>
    <property type="match status" value="1"/>
</dbReference>
<proteinExistence type="inferred from homology"/>
<dbReference type="InterPro" id="IPR018193">
    <property type="entry name" value="Glyc_kinase_flavodox-like_fold"/>
</dbReference>
<keyword evidence="2 4" id="KW-0808">Transferase</keyword>
<dbReference type="AlphaFoldDB" id="A0A376W029"/>
<keyword evidence="3 4" id="KW-0418">Kinase</keyword>
<evidence type="ECO:0000256" key="1">
    <source>
        <dbReference type="ARBA" id="ARBA00006284"/>
    </source>
</evidence>
<dbReference type="Gene3D" id="3.90.1510.10">
    <property type="entry name" value="Glycerate kinase, domain 2"/>
    <property type="match status" value="1"/>
</dbReference>
<protein>
    <submittedName>
        <fullName evidence="4">Glycerate kinase</fullName>
        <ecNumber evidence="4">2.7.1.31</ecNumber>
    </submittedName>
</protein>
<dbReference type="NCBIfam" id="TIGR00045">
    <property type="entry name" value="glycerate kinase"/>
    <property type="match status" value="1"/>
</dbReference>
<dbReference type="GO" id="GO:0008887">
    <property type="term" value="F:glycerate kinase activity"/>
    <property type="evidence" value="ECO:0007669"/>
    <property type="project" value="UniProtKB-EC"/>
</dbReference>
<sequence>MKNYARCIYRCCGKEVDTIPGSGAAGGVGAALMAFLDARLQPGISLVLEAIQYTQHLKYAALAIVGEGKLDSQSLNGKAPVGAAKVAQMMGVPVIAIAGYIDDQLDLNELRQCGIEACFSVVNGPCDLPTTLSQGENNLIRLGENLAGYFRAILS</sequence>
<accession>A0A376W029</accession>
<dbReference type="Pfam" id="PF02595">
    <property type="entry name" value="Gly_kinase"/>
    <property type="match status" value="1"/>
</dbReference>
<dbReference type="PANTHER" id="PTHR21599:SF0">
    <property type="entry name" value="GLYCERATE KINASE"/>
    <property type="match status" value="1"/>
</dbReference>
<evidence type="ECO:0000256" key="2">
    <source>
        <dbReference type="ARBA" id="ARBA00022679"/>
    </source>
</evidence>
<comment type="similarity">
    <text evidence="1">Belongs to the glycerate kinase type-1 family.</text>
</comment>
<dbReference type="Proteomes" id="UP000254716">
    <property type="component" value="Unassembled WGS sequence"/>
</dbReference>
<dbReference type="EC" id="2.7.1.31" evidence="4"/>
<evidence type="ECO:0000313" key="5">
    <source>
        <dbReference type="Proteomes" id="UP000254716"/>
    </source>
</evidence>
<reference evidence="4 5" key="1">
    <citation type="submission" date="2018-06" db="EMBL/GenBank/DDBJ databases">
        <authorList>
            <consortium name="Pathogen Informatics"/>
            <person name="Doyle S."/>
        </authorList>
    </citation>
    <scope>NUCLEOTIDE SEQUENCE [LARGE SCALE GENOMIC DNA]</scope>
    <source>
        <strain evidence="4 5">NCTC9081</strain>
    </source>
</reference>
<dbReference type="InterPro" id="IPR018197">
    <property type="entry name" value="Glycerate_kinase_RE-like"/>
</dbReference>